<evidence type="ECO:0000256" key="1">
    <source>
        <dbReference type="ARBA" id="ARBA00004651"/>
    </source>
</evidence>
<evidence type="ECO:0000256" key="6">
    <source>
        <dbReference type="ARBA" id="ARBA00022989"/>
    </source>
</evidence>
<feature type="transmembrane region" description="Helical" evidence="10">
    <location>
        <begin position="300"/>
        <end position="323"/>
    </location>
</feature>
<keyword evidence="4 10" id="KW-0812">Transmembrane</keyword>
<dbReference type="GO" id="GO:0007165">
    <property type="term" value="P:signal transduction"/>
    <property type="evidence" value="ECO:0007669"/>
    <property type="project" value="UniProtKB-KW"/>
</dbReference>
<sequence>MDKTVLDYQSLDTHSAVAYHWRVWQLTGLLRPKSFSSGLFIIYSIVINTLVTLLFPLTLVIQLFFAHNLQALFENLTITITDIAANLKFINVFLVRQELKQIKRLLQRLDRRAIQVNNPKELEVLRRAVATSRTGFRIFAGIFIIGTILSCLRVAFAKQRELLYPAWFGIDWHRSDVAYVAIYVYQLIGLIVQAAQDCANDSYPPAYLGILTGHMRALELRVRRIGYPAVRPTAVNYESWRISVYNDLRNCIDDFNCVLKLHEIIQKILSTACMAQFICSGTVQCTVAMHFLYVADSNDLSAMMLSLVFFLSVTLEVFIICLFGERLRTQSEALLDSFYGCNWLEQLPQFKSNLLITLIRAQRPTVIFAGNYISLTLETFVQVLRITYSAFTLLLRTR</sequence>
<feature type="transmembrane region" description="Helical" evidence="10">
    <location>
        <begin position="268"/>
        <end position="294"/>
    </location>
</feature>
<dbReference type="AlphaFoldDB" id="A0A6J2TU97"/>
<keyword evidence="8 10" id="KW-0675">Receptor</keyword>
<evidence type="ECO:0000313" key="12">
    <source>
        <dbReference type="RefSeq" id="XP_030379659.1"/>
    </source>
</evidence>
<organism evidence="11 12">
    <name type="scientific">Drosophila lebanonensis</name>
    <name type="common">Fruit fly</name>
    <name type="synonym">Scaptodrosophila lebanonensis</name>
    <dbReference type="NCBI Taxonomy" id="7225"/>
    <lineage>
        <taxon>Eukaryota</taxon>
        <taxon>Metazoa</taxon>
        <taxon>Ecdysozoa</taxon>
        <taxon>Arthropoda</taxon>
        <taxon>Hexapoda</taxon>
        <taxon>Insecta</taxon>
        <taxon>Pterygota</taxon>
        <taxon>Neoptera</taxon>
        <taxon>Endopterygota</taxon>
        <taxon>Diptera</taxon>
        <taxon>Brachycera</taxon>
        <taxon>Muscomorpha</taxon>
        <taxon>Ephydroidea</taxon>
        <taxon>Drosophilidae</taxon>
        <taxon>Scaptodrosophila</taxon>
    </lineage>
</organism>
<feature type="transmembrane region" description="Helical" evidence="10">
    <location>
        <begin position="40"/>
        <end position="64"/>
    </location>
</feature>
<evidence type="ECO:0000256" key="9">
    <source>
        <dbReference type="ARBA" id="ARBA00023224"/>
    </source>
</evidence>
<dbReference type="CTD" id="31207"/>
<keyword evidence="2" id="KW-1003">Cell membrane</keyword>
<keyword evidence="5 10" id="KW-0552">Olfaction</keyword>
<dbReference type="OrthoDB" id="6597368at2759"/>
<comment type="caution">
    <text evidence="10">Lacks conserved residue(s) required for the propagation of feature annotation.</text>
</comment>
<proteinExistence type="inferred from homology"/>
<dbReference type="PANTHER" id="PTHR21137:SF35">
    <property type="entry name" value="ODORANT RECEPTOR 19A-RELATED"/>
    <property type="match status" value="1"/>
</dbReference>
<evidence type="ECO:0000256" key="5">
    <source>
        <dbReference type="ARBA" id="ARBA00022725"/>
    </source>
</evidence>
<evidence type="ECO:0000256" key="8">
    <source>
        <dbReference type="ARBA" id="ARBA00023170"/>
    </source>
</evidence>
<evidence type="ECO:0000256" key="7">
    <source>
        <dbReference type="ARBA" id="ARBA00023136"/>
    </source>
</evidence>
<feature type="transmembrane region" description="Helical" evidence="10">
    <location>
        <begin position="177"/>
        <end position="195"/>
    </location>
</feature>
<dbReference type="GO" id="GO:0005886">
    <property type="term" value="C:plasma membrane"/>
    <property type="evidence" value="ECO:0007669"/>
    <property type="project" value="UniProtKB-SubCell"/>
</dbReference>
<dbReference type="Pfam" id="PF02949">
    <property type="entry name" value="7tm_6"/>
    <property type="match status" value="1"/>
</dbReference>
<keyword evidence="9 10" id="KW-0807">Transducer</keyword>
<dbReference type="InterPro" id="IPR004117">
    <property type="entry name" value="7tm6_olfct_rcpt"/>
</dbReference>
<feature type="transmembrane region" description="Helical" evidence="10">
    <location>
        <begin position="136"/>
        <end position="157"/>
    </location>
</feature>
<keyword evidence="11" id="KW-1185">Reference proteome</keyword>
<dbReference type="Proteomes" id="UP000504634">
    <property type="component" value="Unplaced"/>
</dbReference>
<evidence type="ECO:0000256" key="4">
    <source>
        <dbReference type="ARBA" id="ARBA00022692"/>
    </source>
</evidence>
<evidence type="ECO:0000256" key="3">
    <source>
        <dbReference type="ARBA" id="ARBA00022606"/>
    </source>
</evidence>
<evidence type="ECO:0000256" key="2">
    <source>
        <dbReference type="ARBA" id="ARBA00022475"/>
    </source>
</evidence>
<evidence type="ECO:0000313" key="11">
    <source>
        <dbReference type="Proteomes" id="UP000504634"/>
    </source>
</evidence>
<name>A0A6J2TU97_DROLE</name>
<dbReference type="RefSeq" id="XP_030379659.1">
    <property type="nucleotide sequence ID" value="XM_030523799.1"/>
</dbReference>
<protein>
    <recommendedName>
        <fullName evidence="10">Odorant receptor</fullName>
    </recommendedName>
</protein>
<reference evidence="12" key="1">
    <citation type="submission" date="2025-08" db="UniProtKB">
        <authorList>
            <consortium name="RefSeq"/>
        </authorList>
    </citation>
    <scope>IDENTIFICATION</scope>
    <source>
        <strain evidence="12">11010-0011.00</strain>
        <tissue evidence="12">Whole body</tissue>
    </source>
</reference>
<gene>
    <name evidence="12" type="primary">LOC115627904</name>
</gene>
<dbReference type="GeneID" id="115627904"/>
<comment type="similarity">
    <text evidence="10">Belongs to the insect chemoreceptor superfamily. Heteromeric odorant receptor channel (TC 1.A.69) family.</text>
</comment>
<accession>A0A6J2TU97</accession>
<comment type="subcellular location">
    <subcellularLocation>
        <location evidence="1 10">Cell membrane</location>
        <topology evidence="1 10">Multi-pass membrane protein</topology>
    </subcellularLocation>
</comment>
<dbReference type="GO" id="GO:0005549">
    <property type="term" value="F:odorant binding"/>
    <property type="evidence" value="ECO:0007669"/>
    <property type="project" value="InterPro"/>
</dbReference>
<feature type="transmembrane region" description="Helical" evidence="10">
    <location>
        <begin position="76"/>
        <end position="95"/>
    </location>
</feature>
<dbReference type="GO" id="GO:0004984">
    <property type="term" value="F:olfactory receptor activity"/>
    <property type="evidence" value="ECO:0007669"/>
    <property type="project" value="InterPro"/>
</dbReference>
<keyword evidence="3 10" id="KW-0716">Sensory transduction</keyword>
<keyword evidence="6 10" id="KW-1133">Transmembrane helix</keyword>
<evidence type="ECO:0000256" key="10">
    <source>
        <dbReference type="RuleBase" id="RU351113"/>
    </source>
</evidence>
<dbReference type="PANTHER" id="PTHR21137">
    <property type="entry name" value="ODORANT RECEPTOR"/>
    <property type="match status" value="1"/>
</dbReference>
<keyword evidence="7 10" id="KW-0472">Membrane</keyword>